<name>A0AAN8WD88_9MAGN</name>
<feature type="region of interest" description="Disordered" evidence="1">
    <location>
        <begin position="165"/>
        <end position="239"/>
    </location>
</feature>
<feature type="compositionally biased region" description="Polar residues" evidence="1">
    <location>
        <begin position="64"/>
        <end position="74"/>
    </location>
</feature>
<evidence type="ECO:0000313" key="2">
    <source>
        <dbReference type="EMBL" id="KAK6943767.1"/>
    </source>
</evidence>
<proteinExistence type="predicted"/>
<evidence type="ECO:0000256" key="1">
    <source>
        <dbReference type="SAM" id="MobiDB-lite"/>
    </source>
</evidence>
<dbReference type="Proteomes" id="UP001370490">
    <property type="component" value="Unassembled WGS sequence"/>
</dbReference>
<accession>A0AAN8WD88</accession>
<dbReference type="EMBL" id="JBAMMX010000003">
    <property type="protein sequence ID" value="KAK6943767.1"/>
    <property type="molecule type" value="Genomic_DNA"/>
</dbReference>
<organism evidence="2 3">
    <name type="scientific">Dillenia turbinata</name>
    <dbReference type="NCBI Taxonomy" id="194707"/>
    <lineage>
        <taxon>Eukaryota</taxon>
        <taxon>Viridiplantae</taxon>
        <taxon>Streptophyta</taxon>
        <taxon>Embryophyta</taxon>
        <taxon>Tracheophyta</taxon>
        <taxon>Spermatophyta</taxon>
        <taxon>Magnoliopsida</taxon>
        <taxon>eudicotyledons</taxon>
        <taxon>Gunneridae</taxon>
        <taxon>Pentapetalae</taxon>
        <taxon>Dilleniales</taxon>
        <taxon>Dilleniaceae</taxon>
        <taxon>Dillenia</taxon>
    </lineage>
</organism>
<feature type="region of interest" description="Disordered" evidence="1">
    <location>
        <begin position="96"/>
        <end position="135"/>
    </location>
</feature>
<sequence>MKMNSTKPISSASPSRGADKFLPPPLMRFLKTNVGSRSRGRSRASPVFILRKNLKNNTKNTNNSEPQQEPSSPKVTCIGQVRRLFLYSPERKKICGTSEDSSKIKANSRDQEETLKTQETEEEEEVEEIQSQNVRVFASSPPKNAFLLTRSRSAPYRSSSLANRFWGSSEKEPKTEEQQTTNEKFEKPKPFSDPICSNSSSESRADQESEAKSNLGNTFEENEGKFEEKEGLKTEEFGDSVRPLTLTRCKSEPARVSERIDPESSLGKKRRLGFCSPLVVD</sequence>
<feature type="compositionally biased region" description="Basic and acidic residues" evidence="1">
    <location>
        <begin position="222"/>
        <end position="236"/>
    </location>
</feature>
<feature type="region of interest" description="Disordered" evidence="1">
    <location>
        <begin position="1"/>
        <end position="74"/>
    </location>
</feature>
<comment type="caution">
    <text evidence="2">The sequence shown here is derived from an EMBL/GenBank/DDBJ whole genome shotgun (WGS) entry which is preliminary data.</text>
</comment>
<dbReference type="AlphaFoldDB" id="A0AAN8WD88"/>
<feature type="compositionally biased region" description="Polar residues" evidence="1">
    <location>
        <begin position="1"/>
        <end position="14"/>
    </location>
</feature>
<dbReference type="PANTHER" id="PTHR33448">
    <property type="entry name" value="CHLOROPLAST PROTEIN HCF243-RELATED"/>
    <property type="match status" value="1"/>
</dbReference>
<dbReference type="PANTHER" id="PTHR33448:SF10">
    <property type="entry name" value="PROTAMINE P1 FAMILY PROTEIN"/>
    <property type="match status" value="1"/>
</dbReference>
<keyword evidence="3" id="KW-1185">Reference proteome</keyword>
<feature type="compositionally biased region" description="Basic and acidic residues" evidence="1">
    <location>
        <begin position="169"/>
        <end position="190"/>
    </location>
</feature>
<gene>
    <name evidence="2" type="ORF">RJ641_024869</name>
</gene>
<feature type="compositionally biased region" description="Basic and acidic residues" evidence="1">
    <location>
        <begin position="100"/>
        <end position="119"/>
    </location>
</feature>
<protein>
    <submittedName>
        <fullName evidence="2">Uncharacterized protein</fullName>
    </submittedName>
</protein>
<reference evidence="2 3" key="1">
    <citation type="submission" date="2023-12" db="EMBL/GenBank/DDBJ databases">
        <title>A high-quality genome assembly for Dillenia turbinata (Dilleniales).</title>
        <authorList>
            <person name="Chanderbali A."/>
        </authorList>
    </citation>
    <scope>NUCLEOTIDE SEQUENCE [LARGE SCALE GENOMIC DNA]</scope>
    <source>
        <strain evidence="2">LSX21</strain>
        <tissue evidence="2">Leaf</tissue>
    </source>
</reference>
<evidence type="ECO:0000313" key="3">
    <source>
        <dbReference type="Proteomes" id="UP001370490"/>
    </source>
</evidence>